<dbReference type="Pfam" id="PF02424">
    <property type="entry name" value="ApbE"/>
    <property type="match status" value="1"/>
</dbReference>
<comment type="caution">
    <text evidence="14">The sequence shown here is derived from an EMBL/GenBank/DDBJ whole genome shotgun (WGS) entry which is preliminary data.</text>
</comment>
<gene>
    <name evidence="14" type="ORF">C0630_08210</name>
</gene>
<evidence type="ECO:0000256" key="10">
    <source>
        <dbReference type="ARBA" id="ARBA00048540"/>
    </source>
</evidence>
<evidence type="ECO:0000256" key="11">
    <source>
        <dbReference type="PIRNR" id="PIRNR006268"/>
    </source>
</evidence>
<dbReference type="Gene3D" id="3.10.520.10">
    <property type="entry name" value="ApbE-like domains"/>
    <property type="match status" value="1"/>
</dbReference>
<dbReference type="PIRSF" id="PIRSF006268">
    <property type="entry name" value="ApbE"/>
    <property type="match status" value="1"/>
</dbReference>
<evidence type="ECO:0000256" key="12">
    <source>
        <dbReference type="PIRSR" id="PIRSR006268-2"/>
    </source>
</evidence>
<name>A0A2N6CXG3_9GAMM</name>
<dbReference type="PANTHER" id="PTHR30040">
    <property type="entry name" value="THIAMINE BIOSYNTHESIS LIPOPROTEIN APBE"/>
    <property type="match status" value="1"/>
</dbReference>
<protein>
    <recommendedName>
        <fullName evidence="3 11">FAD:protein FMN transferase</fullName>
        <ecNumber evidence="2 11">2.7.1.180</ecNumber>
    </recommendedName>
    <alternativeName>
        <fullName evidence="9 11">Flavin transferase</fullName>
    </alternativeName>
</protein>
<keyword evidence="13" id="KW-0472">Membrane</keyword>
<evidence type="ECO:0000256" key="6">
    <source>
        <dbReference type="ARBA" id="ARBA00022723"/>
    </source>
</evidence>
<keyword evidence="13" id="KW-1003">Cell membrane</keyword>
<evidence type="ECO:0000256" key="7">
    <source>
        <dbReference type="ARBA" id="ARBA00022827"/>
    </source>
</evidence>
<evidence type="ECO:0000256" key="13">
    <source>
        <dbReference type="RuleBase" id="RU363002"/>
    </source>
</evidence>
<dbReference type="PANTHER" id="PTHR30040:SF2">
    <property type="entry name" value="FAD:PROTEIN FMN TRANSFERASE"/>
    <property type="match status" value="1"/>
</dbReference>
<dbReference type="PROSITE" id="PS51257">
    <property type="entry name" value="PROKAR_LIPOPROTEIN"/>
    <property type="match status" value="1"/>
</dbReference>
<dbReference type="SUPFAM" id="SSF143631">
    <property type="entry name" value="ApbE-like"/>
    <property type="match status" value="1"/>
</dbReference>
<keyword evidence="13" id="KW-0449">Lipoprotein</keyword>
<evidence type="ECO:0000313" key="14">
    <source>
        <dbReference type="EMBL" id="PLX61984.1"/>
    </source>
</evidence>
<comment type="similarity">
    <text evidence="1 11 13">Belongs to the ApbE family.</text>
</comment>
<keyword evidence="8 11" id="KW-0460">Magnesium</keyword>
<evidence type="ECO:0000313" key="15">
    <source>
        <dbReference type="Proteomes" id="UP000235015"/>
    </source>
</evidence>
<dbReference type="AlphaFoldDB" id="A0A2N6CXG3"/>
<comment type="cofactor">
    <cofactor evidence="12">
        <name>Mg(2+)</name>
        <dbReference type="ChEBI" id="CHEBI:18420"/>
    </cofactor>
    <cofactor evidence="12">
        <name>Mn(2+)</name>
        <dbReference type="ChEBI" id="CHEBI:29035"/>
    </cofactor>
    <text evidence="12">Magnesium. Can also use manganese.</text>
</comment>
<accession>A0A2N6CXG3</accession>
<keyword evidence="5 11" id="KW-0808">Transferase</keyword>
<evidence type="ECO:0000256" key="3">
    <source>
        <dbReference type="ARBA" id="ARBA00016337"/>
    </source>
</evidence>
<proteinExistence type="inferred from homology"/>
<dbReference type="GO" id="GO:0005886">
    <property type="term" value="C:plasma membrane"/>
    <property type="evidence" value="ECO:0007669"/>
    <property type="project" value="UniProtKB-SubCell"/>
</dbReference>
<reference evidence="14 15" key="1">
    <citation type="submission" date="2017-11" db="EMBL/GenBank/DDBJ databases">
        <title>Genome-resolved metagenomics identifies genetic mobility, metabolic interactions, and unexpected diversity in perchlorate-reducing communities.</title>
        <authorList>
            <person name="Barnum T.P."/>
            <person name="Figueroa I.A."/>
            <person name="Carlstrom C.I."/>
            <person name="Lucas L.N."/>
            <person name="Engelbrektson A.L."/>
            <person name="Coates J.D."/>
        </authorList>
    </citation>
    <scope>NUCLEOTIDE SEQUENCE [LARGE SCALE GENOMIC DNA]</scope>
    <source>
        <strain evidence="14">BM301</strain>
    </source>
</reference>
<dbReference type="Proteomes" id="UP000235015">
    <property type="component" value="Unassembled WGS sequence"/>
</dbReference>
<comment type="function">
    <text evidence="13">Flavin transferase that catalyzes the transfer of the FMN moiety of FAD and its covalent binding to the hydroxyl group of a threonine residue in a target flavoprotein.</text>
</comment>
<dbReference type="InterPro" id="IPR024932">
    <property type="entry name" value="ApbE"/>
</dbReference>
<keyword evidence="6 11" id="KW-0479">Metal-binding</keyword>
<feature type="binding site" evidence="12">
    <location>
        <position position="289"/>
    </location>
    <ligand>
        <name>Mg(2+)</name>
        <dbReference type="ChEBI" id="CHEBI:18420"/>
    </ligand>
</feature>
<evidence type="ECO:0000256" key="5">
    <source>
        <dbReference type="ARBA" id="ARBA00022679"/>
    </source>
</evidence>
<sequence length="351" mass="38473">MKCLKTVAWLILLLLLTGCDTPPPIYKGKFLAFGTLVDISIAGLPEREAQAATDIIEDDFKRMHRSWHAWDPGPLGRVNRLIQTGETFSAPPSVLPLIKRGIRLSDKSNGLFNPAIGQLIDLWGFHSNDPNGHRPPPQAAIDRMLADAPKMSDLQLDGIQMRSNNPSVKLDFGAFGKGYGIDLAMEHLKELGIQNAILNAGGDLRAIGNKNGEPWRIAIRHPSGEGVLGVIETKVSESIFTSGDYERNFTWEGKRYHHIIDPRTGYPAIGTRSVTVIHDDATTADAAATALFIAGPSNWYEIAQRMGIGYVLLVDSDGILHMNPAMQERVELTDNSYTIKLSPPLTTKPGH</sequence>
<dbReference type="GO" id="GO:0016740">
    <property type="term" value="F:transferase activity"/>
    <property type="evidence" value="ECO:0007669"/>
    <property type="project" value="UniProtKB-UniRule"/>
</dbReference>
<comment type="catalytic activity">
    <reaction evidence="10 11 13">
        <text>L-threonyl-[protein] + FAD = FMN-L-threonyl-[protein] + AMP + H(+)</text>
        <dbReference type="Rhea" id="RHEA:36847"/>
        <dbReference type="Rhea" id="RHEA-COMP:11060"/>
        <dbReference type="Rhea" id="RHEA-COMP:11061"/>
        <dbReference type="ChEBI" id="CHEBI:15378"/>
        <dbReference type="ChEBI" id="CHEBI:30013"/>
        <dbReference type="ChEBI" id="CHEBI:57692"/>
        <dbReference type="ChEBI" id="CHEBI:74257"/>
        <dbReference type="ChEBI" id="CHEBI:456215"/>
        <dbReference type="EC" id="2.7.1.180"/>
    </reaction>
</comment>
<keyword evidence="7 11" id="KW-0274">FAD</keyword>
<dbReference type="EC" id="2.7.1.180" evidence="2 11"/>
<dbReference type="GO" id="GO:0046872">
    <property type="term" value="F:metal ion binding"/>
    <property type="evidence" value="ECO:0007669"/>
    <property type="project" value="UniProtKB-UniRule"/>
</dbReference>
<keyword evidence="4 11" id="KW-0285">Flavoprotein</keyword>
<feature type="binding site" evidence="12">
    <location>
        <position position="285"/>
    </location>
    <ligand>
        <name>Mg(2+)</name>
        <dbReference type="ChEBI" id="CHEBI:18420"/>
    </ligand>
</feature>
<dbReference type="InterPro" id="IPR003374">
    <property type="entry name" value="ApbE-like_sf"/>
</dbReference>
<evidence type="ECO:0000256" key="8">
    <source>
        <dbReference type="ARBA" id="ARBA00022842"/>
    </source>
</evidence>
<dbReference type="STRING" id="1111735.GCA_000428045_04250"/>
<organism evidence="14 15">
    <name type="scientific">Sedimenticola selenatireducens</name>
    <dbReference type="NCBI Taxonomy" id="191960"/>
    <lineage>
        <taxon>Bacteria</taxon>
        <taxon>Pseudomonadati</taxon>
        <taxon>Pseudomonadota</taxon>
        <taxon>Gammaproteobacteria</taxon>
        <taxon>Chromatiales</taxon>
        <taxon>Sedimenticolaceae</taxon>
        <taxon>Sedimenticola</taxon>
    </lineage>
</organism>
<evidence type="ECO:0000256" key="2">
    <source>
        <dbReference type="ARBA" id="ARBA00011955"/>
    </source>
</evidence>
<evidence type="ECO:0000256" key="4">
    <source>
        <dbReference type="ARBA" id="ARBA00022630"/>
    </source>
</evidence>
<feature type="binding site" evidence="12">
    <location>
        <position position="174"/>
    </location>
    <ligand>
        <name>Mg(2+)</name>
        <dbReference type="ChEBI" id="CHEBI:18420"/>
    </ligand>
</feature>
<evidence type="ECO:0000256" key="1">
    <source>
        <dbReference type="ARBA" id="ARBA00008282"/>
    </source>
</evidence>
<comment type="subcellular location">
    <subcellularLocation>
        <location evidence="13">Cell inner membrane</location>
        <topology evidence="13">Lipid-anchor</topology>
        <orientation evidence="13">Periplasmic side</orientation>
    </subcellularLocation>
</comment>
<dbReference type="RefSeq" id="WP_273438769.1">
    <property type="nucleotide sequence ID" value="NZ_PKUN01000009.1"/>
</dbReference>
<keyword evidence="13" id="KW-0997">Cell inner membrane</keyword>
<evidence type="ECO:0000256" key="9">
    <source>
        <dbReference type="ARBA" id="ARBA00031306"/>
    </source>
</evidence>
<dbReference type="EMBL" id="PKUN01000009">
    <property type="protein sequence ID" value="PLX61984.1"/>
    <property type="molecule type" value="Genomic_DNA"/>
</dbReference>